<sequence>MANSFHPPSLLPSGEYLTSRGNGICEGSAVGRGWFLAVSGSVVDRSQLKVRNFVENLCNKLRTSANGIRKYLTFVKIEVFPFIVMNCSREMQRWLLYACLEMMPFGLLKCTVRIGYSCKTAVEKFRLELHAAFENRCSFLSEQIKKGVSTSSSAFNSSSMYDTSYSSGINFHVLFPQRLDMSTHLSTYPTDNNTESRPVDHIIFFYKALKKDIEQAVSISANLAIFELYYSGSSQDRSVAFVYRTFVTQGARKDHRMHAWKNTSRNITRMIPWIMASLTVEEQSSLISLWRKATKNTMFDQCNQMMHCETTNDDEKEKKSNNDKVNEPEDSCKVCSAFENSNMDSVLALSQEEFEAIILRVNGDDDLEPQQKSILFRT</sequence>
<reference evidence="1" key="1">
    <citation type="journal article" date="2022" name="Int. J. Mol. Sci.">
        <title>Draft Genome of Tanacetum Coccineum: Genomic Comparison of Closely Related Tanacetum-Family Plants.</title>
        <authorList>
            <person name="Yamashiro T."/>
            <person name="Shiraishi A."/>
            <person name="Nakayama K."/>
            <person name="Satake H."/>
        </authorList>
    </citation>
    <scope>NUCLEOTIDE SEQUENCE</scope>
</reference>
<dbReference type="Proteomes" id="UP001151760">
    <property type="component" value="Unassembled WGS sequence"/>
</dbReference>
<keyword evidence="2" id="KW-1185">Reference proteome</keyword>
<evidence type="ECO:0000313" key="1">
    <source>
        <dbReference type="EMBL" id="GJT04660.1"/>
    </source>
</evidence>
<gene>
    <name evidence="1" type="ORF">Tco_0839122</name>
</gene>
<name>A0ABQ5APS2_9ASTR</name>
<protein>
    <submittedName>
        <fullName evidence="1">Uncharacterized protein</fullName>
    </submittedName>
</protein>
<dbReference type="EMBL" id="BQNB010012526">
    <property type="protein sequence ID" value="GJT04660.1"/>
    <property type="molecule type" value="Genomic_DNA"/>
</dbReference>
<reference evidence="1" key="2">
    <citation type="submission" date="2022-01" db="EMBL/GenBank/DDBJ databases">
        <authorList>
            <person name="Yamashiro T."/>
            <person name="Shiraishi A."/>
            <person name="Satake H."/>
            <person name="Nakayama K."/>
        </authorList>
    </citation>
    <scope>NUCLEOTIDE SEQUENCE</scope>
</reference>
<organism evidence="1 2">
    <name type="scientific">Tanacetum coccineum</name>
    <dbReference type="NCBI Taxonomy" id="301880"/>
    <lineage>
        <taxon>Eukaryota</taxon>
        <taxon>Viridiplantae</taxon>
        <taxon>Streptophyta</taxon>
        <taxon>Embryophyta</taxon>
        <taxon>Tracheophyta</taxon>
        <taxon>Spermatophyta</taxon>
        <taxon>Magnoliopsida</taxon>
        <taxon>eudicotyledons</taxon>
        <taxon>Gunneridae</taxon>
        <taxon>Pentapetalae</taxon>
        <taxon>asterids</taxon>
        <taxon>campanulids</taxon>
        <taxon>Asterales</taxon>
        <taxon>Asteraceae</taxon>
        <taxon>Asteroideae</taxon>
        <taxon>Anthemideae</taxon>
        <taxon>Anthemidinae</taxon>
        <taxon>Tanacetum</taxon>
    </lineage>
</organism>
<comment type="caution">
    <text evidence="1">The sequence shown here is derived from an EMBL/GenBank/DDBJ whole genome shotgun (WGS) entry which is preliminary data.</text>
</comment>
<accession>A0ABQ5APS2</accession>
<proteinExistence type="predicted"/>
<evidence type="ECO:0000313" key="2">
    <source>
        <dbReference type="Proteomes" id="UP001151760"/>
    </source>
</evidence>